<dbReference type="InterPro" id="IPR013078">
    <property type="entry name" value="His_Pase_superF_clade-1"/>
</dbReference>
<dbReference type="EMBL" id="RAPN01000006">
    <property type="protein sequence ID" value="RKD85118.1"/>
    <property type="molecule type" value="Genomic_DNA"/>
</dbReference>
<accession>A0A419VUB7</accession>
<evidence type="ECO:0000313" key="2">
    <source>
        <dbReference type="Proteomes" id="UP000283387"/>
    </source>
</evidence>
<evidence type="ECO:0000313" key="1">
    <source>
        <dbReference type="EMBL" id="RKD85118.1"/>
    </source>
</evidence>
<organism evidence="1 2">
    <name type="scientific">Mangrovibacterium diazotrophicum</name>
    <dbReference type="NCBI Taxonomy" id="1261403"/>
    <lineage>
        <taxon>Bacteria</taxon>
        <taxon>Pseudomonadati</taxon>
        <taxon>Bacteroidota</taxon>
        <taxon>Bacteroidia</taxon>
        <taxon>Marinilabiliales</taxon>
        <taxon>Prolixibacteraceae</taxon>
        <taxon>Mangrovibacterium</taxon>
    </lineage>
</organism>
<dbReference type="Gene3D" id="3.40.50.1240">
    <property type="entry name" value="Phosphoglycerate mutase-like"/>
    <property type="match status" value="1"/>
</dbReference>
<dbReference type="Pfam" id="PF00300">
    <property type="entry name" value="His_Phos_1"/>
    <property type="match status" value="1"/>
</dbReference>
<gene>
    <name evidence="1" type="ORF">BC643_4637</name>
</gene>
<dbReference type="SUPFAM" id="SSF53254">
    <property type="entry name" value="Phosphoglycerate mutase-like"/>
    <property type="match status" value="1"/>
</dbReference>
<protein>
    <submittedName>
        <fullName evidence="1">Broad specificity phosphatase PhoE</fullName>
    </submittedName>
</protein>
<keyword evidence="2" id="KW-1185">Reference proteome</keyword>
<dbReference type="InterPro" id="IPR029033">
    <property type="entry name" value="His_PPase_superfam"/>
</dbReference>
<dbReference type="AlphaFoldDB" id="A0A419VUB7"/>
<name>A0A419VUB7_9BACT</name>
<proteinExistence type="predicted"/>
<comment type="caution">
    <text evidence="1">The sequence shown here is derived from an EMBL/GenBank/DDBJ whole genome shotgun (WGS) entry which is preliminary data.</text>
</comment>
<reference evidence="1 2" key="1">
    <citation type="submission" date="2018-09" db="EMBL/GenBank/DDBJ databases">
        <title>Genomic Encyclopedia of Archaeal and Bacterial Type Strains, Phase II (KMG-II): from individual species to whole genera.</title>
        <authorList>
            <person name="Goeker M."/>
        </authorList>
    </citation>
    <scope>NUCLEOTIDE SEQUENCE [LARGE SCALE GENOMIC DNA]</scope>
    <source>
        <strain evidence="1 2">DSM 27148</strain>
    </source>
</reference>
<dbReference type="Proteomes" id="UP000283387">
    <property type="component" value="Unassembled WGS sequence"/>
</dbReference>
<sequence>MIVVVPAWAQSRKLDIYLVRHAKVNIDRPTVMGSKKAAELVKAYNSAPIYDFDPAPVRGLIEAEHPKVVTSALPRAIDTACRLFPDDSITGYSVFNEYQLGIVRIPLIPMPYPVWTGFSRLMWLVHLNSEAESRPETKARLQAATNLLEELARQNSTVVLVGHGYLISEMRRELAKRGWQIIRNGGNNNLAVSHLERTEAPN</sequence>